<organism evidence="13 14">
    <name type="scientific">Nothoprocta perdicaria</name>
    <name type="common">Chilean tinamou</name>
    <name type="synonym">Crypturus perdicarius</name>
    <dbReference type="NCBI Taxonomy" id="30464"/>
    <lineage>
        <taxon>Eukaryota</taxon>
        <taxon>Metazoa</taxon>
        <taxon>Chordata</taxon>
        <taxon>Craniata</taxon>
        <taxon>Vertebrata</taxon>
        <taxon>Euteleostomi</taxon>
        <taxon>Archelosauria</taxon>
        <taxon>Archosauria</taxon>
        <taxon>Dinosauria</taxon>
        <taxon>Saurischia</taxon>
        <taxon>Theropoda</taxon>
        <taxon>Coelurosauria</taxon>
        <taxon>Aves</taxon>
        <taxon>Palaeognathae</taxon>
        <taxon>Tinamiformes</taxon>
        <taxon>Tinamidae</taxon>
        <taxon>Nothoprocta</taxon>
    </lineage>
</organism>
<keyword evidence="9" id="KW-1133">Transmembrane helix</keyword>
<feature type="compositionally biased region" description="Low complexity" evidence="8">
    <location>
        <begin position="499"/>
        <end position="513"/>
    </location>
</feature>
<dbReference type="GO" id="GO:0005856">
    <property type="term" value="C:cytoskeleton"/>
    <property type="evidence" value="ECO:0007669"/>
    <property type="project" value="UniProtKB-SubCell"/>
</dbReference>
<feature type="domain" description="Tyrosine specific protein phosphatases" evidence="11">
    <location>
        <begin position="284"/>
        <end position="339"/>
    </location>
</feature>
<evidence type="ECO:0000256" key="6">
    <source>
        <dbReference type="ARBA" id="ARBA00023212"/>
    </source>
</evidence>
<evidence type="ECO:0000313" key="13">
    <source>
        <dbReference type="Ensembl" id="ENSNPEP00000003071.1"/>
    </source>
</evidence>
<feature type="region of interest" description="Disordered" evidence="8">
    <location>
        <begin position="361"/>
        <end position="479"/>
    </location>
</feature>
<evidence type="ECO:0000259" key="10">
    <source>
        <dbReference type="PROSITE" id="PS50054"/>
    </source>
</evidence>
<dbReference type="PANTHER" id="PTHR45864:SF4">
    <property type="entry name" value="PROTEIN PHOSPHATASE SLINGSHOT HOMOLOG 3"/>
    <property type="match status" value="1"/>
</dbReference>
<keyword evidence="14" id="KW-1185">Reference proteome</keyword>
<feature type="transmembrane region" description="Helical" evidence="9">
    <location>
        <begin position="12"/>
        <end position="33"/>
    </location>
</feature>
<sequence length="566" mass="61633">MMRLLRPQDAVRLWWWWFPWSWLLLVVGAHGGGCPRSWVPMVVDAQGLGCLWWGMLVVVPMVLGARGGGCPRSRLPAVVDAHAVGCLPRRAVLQELHRACGEAARGGHIPGGQALAWAAHYAANVTSEQSCINEWLAMADLESVRPSSPPPGPAAPELTERAVRALLRDVMAAADLESVTSKEVRTELERRTGHSLAQHKDFIDNEMLLVLAQMDRPSRIFPHLYLGSEWNAANLEELQQNQVTHILNVAREIDNFFPALFTYMNVRVYDEDTAQLLPHWNDTFHFLSDVRARRGRVLVHCRMGLSRSAATVLAYAMKEFGWPLERALRHVRRCRPGVVPNPGFMRQLDFYQGILQARWAGGHRGRDPAGGHTPRAGGPPVSSRLQPRSLPAGSSRCSQIPSPTRGAPQGHPGSAPSCGGVHGSPVPPGAAPRRHRRCGRRHPSARRPGSPAAPGRRPRRGRRRRACSCSSHRRAPVGQHGGCMGGACVCAPPSSAPRPAAATSPRCRASTARKSGHASTTTSKSPGLPRLMFITAPCTCGPRGRRYGAACPQQRWPPAPPAPRPG</sequence>
<dbReference type="FunFam" id="3.90.190.10:FF:000004">
    <property type="entry name" value="Protein phosphatase Slingshot homolog 2"/>
    <property type="match status" value="1"/>
</dbReference>
<dbReference type="Gene3D" id="1.10.10.60">
    <property type="entry name" value="Homeodomain-like"/>
    <property type="match status" value="1"/>
</dbReference>
<dbReference type="Gene3D" id="3.90.190.10">
    <property type="entry name" value="Protein tyrosine phosphatase superfamily"/>
    <property type="match status" value="1"/>
</dbReference>
<dbReference type="PROSITE" id="PS51998">
    <property type="entry name" value="DEK_C"/>
    <property type="match status" value="1"/>
</dbReference>
<feature type="region of interest" description="Disordered" evidence="8">
    <location>
        <begin position="499"/>
        <end position="528"/>
    </location>
</feature>
<reference evidence="13" key="2">
    <citation type="submission" date="2025-09" db="UniProtKB">
        <authorList>
            <consortium name="Ensembl"/>
        </authorList>
    </citation>
    <scope>IDENTIFICATION</scope>
</reference>
<dbReference type="InterPro" id="IPR000340">
    <property type="entry name" value="Dual-sp_phosphatase_cat-dom"/>
</dbReference>
<evidence type="ECO:0000256" key="7">
    <source>
        <dbReference type="ARBA" id="ARBA00048336"/>
    </source>
</evidence>
<dbReference type="Pfam" id="PF08766">
    <property type="entry name" value="DEK_C"/>
    <property type="match status" value="1"/>
</dbReference>
<dbReference type="SUPFAM" id="SSF109715">
    <property type="entry name" value="DEK C-terminal domain"/>
    <property type="match status" value="1"/>
</dbReference>
<keyword evidence="6" id="KW-0963">Cytoplasm</keyword>
<reference evidence="13" key="1">
    <citation type="submission" date="2025-08" db="UniProtKB">
        <authorList>
            <consortium name="Ensembl"/>
        </authorList>
    </citation>
    <scope>IDENTIFICATION</scope>
</reference>
<evidence type="ECO:0000256" key="9">
    <source>
        <dbReference type="SAM" id="Phobius"/>
    </source>
</evidence>
<feature type="compositionally biased region" description="Pro residues" evidence="8">
    <location>
        <begin position="555"/>
        <end position="566"/>
    </location>
</feature>
<protein>
    <recommendedName>
        <fullName evidence="3">protein-serine/threonine phosphatase</fullName>
        <ecNumber evidence="3">3.1.3.16</ecNumber>
    </recommendedName>
</protein>
<dbReference type="SUPFAM" id="SSF52799">
    <property type="entry name" value="(Phosphotyrosine protein) phosphatases II"/>
    <property type="match status" value="1"/>
</dbReference>
<proteinExistence type="inferred from homology"/>
<evidence type="ECO:0000256" key="2">
    <source>
        <dbReference type="ARBA" id="ARBA00009580"/>
    </source>
</evidence>
<dbReference type="EC" id="3.1.3.16" evidence="3"/>
<keyword evidence="4" id="KW-0378">Hydrolase</keyword>
<evidence type="ECO:0000256" key="1">
    <source>
        <dbReference type="ARBA" id="ARBA00004245"/>
    </source>
</evidence>
<dbReference type="PANTHER" id="PTHR45864">
    <property type="entry name" value="SLINGSHOT PROTEIN PHOSPHATASE HOMOLOG"/>
    <property type="match status" value="1"/>
</dbReference>
<dbReference type="InterPro" id="IPR000387">
    <property type="entry name" value="Tyr_Pase_dom"/>
</dbReference>
<comment type="similarity">
    <text evidence="2">Belongs to the protein-tyrosine phosphatase family.</text>
</comment>
<evidence type="ECO:0000256" key="4">
    <source>
        <dbReference type="ARBA" id="ARBA00022801"/>
    </source>
</evidence>
<dbReference type="PROSITE" id="PS50056">
    <property type="entry name" value="TYR_PHOSPHATASE_2"/>
    <property type="match status" value="1"/>
</dbReference>
<comment type="catalytic activity">
    <reaction evidence="7">
        <text>O-phospho-L-threonyl-[protein] + H2O = L-threonyl-[protein] + phosphate</text>
        <dbReference type="Rhea" id="RHEA:47004"/>
        <dbReference type="Rhea" id="RHEA-COMP:11060"/>
        <dbReference type="Rhea" id="RHEA-COMP:11605"/>
        <dbReference type="ChEBI" id="CHEBI:15377"/>
        <dbReference type="ChEBI" id="CHEBI:30013"/>
        <dbReference type="ChEBI" id="CHEBI:43474"/>
        <dbReference type="ChEBI" id="CHEBI:61977"/>
        <dbReference type="EC" id="3.1.3.16"/>
    </reaction>
</comment>
<dbReference type="Ensembl" id="ENSNPET00000003128.1">
    <property type="protein sequence ID" value="ENSNPEP00000003071.1"/>
    <property type="gene ID" value="ENSNPEG00000002358.1"/>
</dbReference>
<feature type="compositionally biased region" description="Basic residues" evidence="8">
    <location>
        <begin position="432"/>
        <end position="445"/>
    </location>
</feature>
<dbReference type="GO" id="GO:0004722">
    <property type="term" value="F:protein serine/threonine phosphatase activity"/>
    <property type="evidence" value="ECO:0007669"/>
    <property type="project" value="UniProtKB-EC"/>
</dbReference>
<dbReference type="InterPro" id="IPR020422">
    <property type="entry name" value="TYR_PHOSPHATASE_DUAL_dom"/>
</dbReference>
<feature type="domain" description="Tyrosine-protein phosphatase" evidence="10">
    <location>
        <begin position="216"/>
        <end position="357"/>
    </location>
</feature>
<dbReference type="PROSITE" id="PS50054">
    <property type="entry name" value="TYR_PHOSPHATASE_DUAL"/>
    <property type="match status" value="1"/>
</dbReference>
<dbReference type="PROSITE" id="PS00383">
    <property type="entry name" value="TYR_PHOSPHATASE_1"/>
    <property type="match status" value="1"/>
</dbReference>
<dbReference type="InterPro" id="IPR043587">
    <property type="entry name" value="Phosphatase_SSH-like"/>
</dbReference>
<evidence type="ECO:0000313" key="14">
    <source>
        <dbReference type="Proteomes" id="UP000694420"/>
    </source>
</evidence>
<dbReference type="GO" id="GO:0030837">
    <property type="term" value="P:negative regulation of actin filament polymerization"/>
    <property type="evidence" value="ECO:0007669"/>
    <property type="project" value="InterPro"/>
</dbReference>
<evidence type="ECO:0000259" key="12">
    <source>
        <dbReference type="PROSITE" id="PS51998"/>
    </source>
</evidence>
<evidence type="ECO:0000259" key="11">
    <source>
        <dbReference type="PROSITE" id="PS50056"/>
    </source>
</evidence>
<feature type="compositionally biased region" description="Basic residues" evidence="8">
    <location>
        <begin position="456"/>
        <end position="475"/>
    </location>
</feature>
<feature type="domain" description="DEK-C" evidence="12">
    <location>
        <begin position="157"/>
        <end position="212"/>
    </location>
</feature>
<keyword evidence="9" id="KW-0812">Transmembrane</keyword>
<keyword evidence="5" id="KW-0904">Protein phosphatase</keyword>
<feature type="compositionally biased region" description="Low complexity" evidence="8">
    <location>
        <begin position="446"/>
        <end position="455"/>
    </location>
</feature>
<dbReference type="AlphaFoldDB" id="A0A8C6YSG1"/>
<dbReference type="InterPro" id="IPR029021">
    <property type="entry name" value="Prot-tyrosine_phosphatase-like"/>
</dbReference>
<keyword evidence="9" id="KW-0472">Membrane</keyword>
<comment type="subcellular location">
    <subcellularLocation>
        <location evidence="1">Cytoplasm</location>
        <location evidence="1">Cytoskeleton</location>
    </subcellularLocation>
</comment>
<evidence type="ECO:0000256" key="5">
    <source>
        <dbReference type="ARBA" id="ARBA00022912"/>
    </source>
</evidence>
<accession>A0A8C6YSG1</accession>
<dbReference type="SMART" id="SM00195">
    <property type="entry name" value="DSPc"/>
    <property type="match status" value="1"/>
</dbReference>
<feature type="region of interest" description="Disordered" evidence="8">
    <location>
        <begin position="546"/>
        <end position="566"/>
    </location>
</feature>
<dbReference type="InterPro" id="IPR014876">
    <property type="entry name" value="DEK_C"/>
</dbReference>
<dbReference type="InterPro" id="IPR016130">
    <property type="entry name" value="Tyr_Pase_AS"/>
</dbReference>
<evidence type="ECO:0000256" key="3">
    <source>
        <dbReference type="ARBA" id="ARBA00013081"/>
    </source>
</evidence>
<dbReference type="Pfam" id="PF00782">
    <property type="entry name" value="DSPc"/>
    <property type="match status" value="1"/>
</dbReference>
<dbReference type="GO" id="GO:0003779">
    <property type="term" value="F:actin binding"/>
    <property type="evidence" value="ECO:0007669"/>
    <property type="project" value="InterPro"/>
</dbReference>
<dbReference type="Proteomes" id="UP000694420">
    <property type="component" value="Unplaced"/>
</dbReference>
<keyword evidence="6" id="KW-0206">Cytoskeleton</keyword>
<evidence type="ECO:0000256" key="8">
    <source>
        <dbReference type="SAM" id="MobiDB-lite"/>
    </source>
</evidence>
<name>A0A8C6YSG1_NOTPE</name>